<feature type="compositionally biased region" description="Gly residues" evidence="3">
    <location>
        <begin position="170"/>
        <end position="180"/>
    </location>
</feature>
<dbReference type="EMBL" id="JARBHB010000007">
    <property type="protein sequence ID" value="KAJ8878272.1"/>
    <property type="molecule type" value="Genomic_DNA"/>
</dbReference>
<evidence type="ECO:0000259" key="4">
    <source>
        <dbReference type="SMART" id="SM00322"/>
    </source>
</evidence>
<name>A0ABQ9H1Y7_9NEOP</name>
<reference evidence="5 6" key="1">
    <citation type="submission" date="2023-02" db="EMBL/GenBank/DDBJ databases">
        <title>LHISI_Scaffold_Assembly.</title>
        <authorList>
            <person name="Stuart O.P."/>
            <person name="Cleave R."/>
            <person name="Magrath M.J.L."/>
            <person name="Mikheyev A.S."/>
        </authorList>
    </citation>
    <scope>NUCLEOTIDE SEQUENCE [LARGE SCALE GENOMIC DNA]</scope>
    <source>
        <strain evidence="5">Daus_M_001</strain>
        <tissue evidence="5">Leg muscle</tissue>
    </source>
</reference>
<dbReference type="InterPro" id="IPR004087">
    <property type="entry name" value="KH_dom"/>
</dbReference>
<dbReference type="InterPro" id="IPR004088">
    <property type="entry name" value="KH_dom_type_1"/>
</dbReference>
<feature type="domain" description="K Homology" evidence="4">
    <location>
        <begin position="1"/>
        <end position="70"/>
    </location>
</feature>
<evidence type="ECO:0000313" key="6">
    <source>
        <dbReference type="Proteomes" id="UP001159363"/>
    </source>
</evidence>
<evidence type="ECO:0000313" key="5">
    <source>
        <dbReference type="EMBL" id="KAJ8878272.1"/>
    </source>
</evidence>
<dbReference type="CDD" id="cd22417">
    <property type="entry name" value="KH-I_Vigilin_rpt14"/>
    <property type="match status" value="1"/>
</dbReference>
<evidence type="ECO:0000256" key="2">
    <source>
        <dbReference type="PROSITE-ProRule" id="PRU00117"/>
    </source>
</evidence>
<evidence type="ECO:0000256" key="3">
    <source>
        <dbReference type="SAM" id="MobiDB-lite"/>
    </source>
</evidence>
<dbReference type="CDD" id="cd22418">
    <property type="entry name" value="KH-I_Vigilin_rpt15"/>
    <property type="match status" value="1"/>
</dbReference>
<comment type="caution">
    <text evidence="5">The sequence shown here is derived from an EMBL/GenBank/DDBJ whole genome shotgun (WGS) entry which is preliminary data.</text>
</comment>
<dbReference type="Gene3D" id="3.30.1370.10">
    <property type="entry name" value="K Homology domain, type 1"/>
    <property type="match status" value="2"/>
</dbReference>
<accession>A0ABQ9H1Y7</accession>
<dbReference type="PANTHER" id="PTHR10288">
    <property type="entry name" value="KH DOMAIN CONTAINING RNA BINDING PROTEIN"/>
    <property type="match status" value="1"/>
</dbReference>
<keyword evidence="6" id="KW-1185">Reference proteome</keyword>
<dbReference type="SMART" id="SM00322">
    <property type="entry name" value="KH"/>
    <property type="match status" value="2"/>
</dbReference>
<keyword evidence="1" id="KW-0677">Repeat</keyword>
<dbReference type="Pfam" id="PF00013">
    <property type="entry name" value="KH_1"/>
    <property type="match status" value="2"/>
</dbReference>
<feature type="domain" description="K Homology" evidence="4">
    <location>
        <begin position="74"/>
        <end position="143"/>
    </location>
</feature>
<feature type="region of interest" description="Disordered" evidence="3">
    <location>
        <begin position="159"/>
        <end position="224"/>
    </location>
</feature>
<proteinExistence type="predicted"/>
<keyword evidence="2" id="KW-0694">RNA-binding</keyword>
<dbReference type="Proteomes" id="UP001159363">
    <property type="component" value="Chromosome 6"/>
</dbReference>
<gene>
    <name evidence="5" type="ORF">PR048_018849</name>
</gene>
<sequence length="224" mass="24668">MIMLAQIDVDPEYHPKIIGRKGAVISKIRMDHGVQITFPKKDDANDHTIKISGYEESAIAARGDILKIVNELNDMVKEEVFVDARVHSRLIGTRGRSIRKIMEQYSVDIRFPRNTDPDPNIVTIIGNEENVLDAKDYVLNLEEEYLQDISEVELRDSYRPNFGRGEEDGGAPGSGGGGPGFVVKGGPWEQRAPDTASTAEFPSFGGNSEPPRTVPAAGAWGPRH</sequence>
<organism evidence="5 6">
    <name type="scientific">Dryococelus australis</name>
    <dbReference type="NCBI Taxonomy" id="614101"/>
    <lineage>
        <taxon>Eukaryota</taxon>
        <taxon>Metazoa</taxon>
        <taxon>Ecdysozoa</taxon>
        <taxon>Arthropoda</taxon>
        <taxon>Hexapoda</taxon>
        <taxon>Insecta</taxon>
        <taxon>Pterygota</taxon>
        <taxon>Neoptera</taxon>
        <taxon>Polyneoptera</taxon>
        <taxon>Phasmatodea</taxon>
        <taxon>Verophasmatodea</taxon>
        <taxon>Anareolatae</taxon>
        <taxon>Phasmatidae</taxon>
        <taxon>Eurycanthinae</taxon>
        <taxon>Dryococelus</taxon>
    </lineage>
</organism>
<protein>
    <recommendedName>
        <fullName evidence="4">K Homology domain-containing protein</fullName>
    </recommendedName>
</protein>
<dbReference type="SUPFAM" id="SSF54791">
    <property type="entry name" value="Eukaryotic type KH-domain (KH-domain type I)"/>
    <property type="match status" value="2"/>
</dbReference>
<dbReference type="InterPro" id="IPR036612">
    <property type="entry name" value="KH_dom_type_1_sf"/>
</dbReference>
<dbReference type="PROSITE" id="PS50084">
    <property type="entry name" value="KH_TYPE_1"/>
    <property type="match status" value="2"/>
</dbReference>
<evidence type="ECO:0000256" key="1">
    <source>
        <dbReference type="ARBA" id="ARBA00022737"/>
    </source>
</evidence>